<organism evidence="1 2">
    <name type="scientific">Prauserella endophytica</name>
    <dbReference type="NCBI Taxonomy" id="1592324"/>
    <lineage>
        <taxon>Bacteria</taxon>
        <taxon>Bacillati</taxon>
        <taxon>Actinomycetota</taxon>
        <taxon>Actinomycetes</taxon>
        <taxon>Pseudonocardiales</taxon>
        <taxon>Pseudonocardiaceae</taxon>
        <taxon>Prauserella</taxon>
        <taxon>Prauserella coralliicola group</taxon>
    </lineage>
</organism>
<gene>
    <name evidence="1" type="ORF">FCN18_35575</name>
</gene>
<proteinExistence type="predicted"/>
<protein>
    <submittedName>
        <fullName evidence="1">Uncharacterized protein</fullName>
    </submittedName>
</protein>
<sequence>MNNTTNATGRRVTELDHSASCDPHRYSYSRIVRIGEHRVRARIQRDYYRAQSCAVAEVLADDMTWTCLAADDPVNWIDATTPPGQGSIHCATELGHLADTLINRAAAILLD</sequence>
<evidence type="ECO:0000313" key="1">
    <source>
        <dbReference type="EMBL" id="TKG60362.1"/>
    </source>
</evidence>
<keyword evidence="2" id="KW-1185">Reference proteome</keyword>
<dbReference type="EMBL" id="SWMS01000038">
    <property type="protein sequence ID" value="TKG60362.1"/>
    <property type="molecule type" value="Genomic_DNA"/>
</dbReference>
<dbReference type="Proteomes" id="UP000309992">
    <property type="component" value="Unassembled WGS sequence"/>
</dbReference>
<name>A0ABY2RUP1_9PSEU</name>
<accession>A0ABY2RUP1</accession>
<reference evidence="1 2" key="1">
    <citation type="journal article" date="2015" name="Antonie Van Leeuwenhoek">
        <title>Prauserella endophytica sp. nov., an endophytic actinobacterium isolated from Tamarix taklamakanensis.</title>
        <authorList>
            <person name="Liu J.M."/>
            <person name="Habden X."/>
            <person name="Guo L."/>
            <person name="Tuo L."/>
            <person name="Jiang Z.K."/>
            <person name="Liu S.W."/>
            <person name="Liu X.F."/>
            <person name="Chen L."/>
            <person name="Li R.F."/>
            <person name="Zhang Y.Q."/>
            <person name="Sun C.H."/>
        </authorList>
    </citation>
    <scope>NUCLEOTIDE SEQUENCE [LARGE SCALE GENOMIC DNA]</scope>
    <source>
        <strain evidence="1 2">CGMCC 4.7182</strain>
    </source>
</reference>
<comment type="caution">
    <text evidence="1">The sequence shown here is derived from an EMBL/GenBank/DDBJ whole genome shotgun (WGS) entry which is preliminary data.</text>
</comment>
<evidence type="ECO:0000313" key="2">
    <source>
        <dbReference type="Proteomes" id="UP000309992"/>
    </source>
</evidence>
<dbReference type="RefSeq" id="WP_137097275.1">
    <property type="nucleotide sequence ID" value="NZ_SWMS01000038.1"/>
</dbReference>